<dbReference type="Proteomes" id="UP000066042">
    <property type="component" value="Chromosome"/>
</dbReference>
<dbReference type="AlphaFoldDB" id="A0A0S1X929"/>
<name>A0A0S1X929_THEBA</name>
<dbReference type="PATRIC" id="fig|55802.8.peg.319"/>
<dbReference type="InterPro" id="IPR032790">
    <property type="entry name" value="GDE_C"/>
</dbReference>
<dbReference type="STRING" id="55802.TBCH5v1_0325"/>
<dbReference type="GeneID" id="26135617"/>
<feature type="domain" description="Glycogen debranching enzyme C-terminal" evidence="1">
    <location>
        <begin position="231"/>
        <end position="586"/>
    </location>
</feature>
<organism evidence="3 4">
    <name type="scientific">Thermococcus barophilus</name>
    <dbReference type="NCBI Taxonomy" id="55802"/>
    <lineage>
        <taxon>Archaea</taxon>
        <taxon>Methanobacteriati</taxon>
        <taxon>Methanobacteriota</taxon>
        <taxon>Thermococci</taxon>
        <taxon>Thermococcales</taxon>
        <taxon>Thermococcaceae</taxon>
        <taxon>Thermococcus</taxon>
    </lineage>
</organism>
<dbReference type="SUPFAM" id="SSF48208">
    <property type="entry name" value="Six-hairpin glycosidases"/>
    <property type="match status" value="1"/>
</dbReference>
<dbReference type="InterPro" id="IPR012341">
    <property type="entry name" value="6hp_glycosidase-like_sf"/>
</dbReference>
<evidence type="ECO:0000313" key="3">
    <source>
        <dbReference type="EMBL" id="ALM74301.1"/>
    </source>
</evidence>
<evidence type="ECO:0000259" key="1">
    <source>
        <dbReference type="Pfam" id="PF06202"/>
    </source>
</evidence>
<gene>
    <name evidence="3" type="ORF">TBCH5v1_0325</name>
</gene>
<evidence type="ECO:0000259" key="2">
    <source>
        <dbReference type="Pfam" id="PF14742"/>
    </source>
</evidence>
<dbReference type="InterPro" id="IPR008928">
    <property type="entry name" value="6-hairpin_glycosidase_sf"/>
</dbReference>
<sequence>MPKVTLALNGAFVLSDEKGDMNKHYHGFYAFDTRFVKNISLEIDKEMFLRHIEHDNMTSISHILIGGSVILLRKRELLNGWRYREELTFYNMSKEPAKIIPKYFFEVCFEDIFEVRGSHKPIKRKIIKKQTPKGIRYTYIGVDKIKRELEIKAEGFRFENNYLTSEIPLRPLEKKSISIEFSPKIHIKSAPFLIRSVFNFKFEQRVITNNIDVNNIFKTSLRDLASLTILTNHGLTVFAGIPYFMCLFGRDSIITSLFLLPYFPEYAKGTLKILSKLQGRKFDKKTLEESGKIPHEYRLGELSQAHLMPFAPYYGTVDSTPLYLILAGEYVRWTRDYNTVKELKDTLNKALEWIFMKLEEGDGYVRYSLASPYVQMNQGWKDSKEGVPDEHGEPTKPPIALVEVQGYVYKALLDMARLSDILEFEESTLKEEAKKLRRKFNTDFWMKKEKFYAIALNGNNKPSKVISSNPGHLLFTGIAEHEKEIAERLFEKDMFSGWGIRTLSSKERAYNPFSYHNGSVWAHDNALIALGLAKIGETEKAAFLADKFLKAANLMNYQLPELFSGVRSEIPLPIPRANAPQAWSAASPFAFLTAMLGLTPEGVSANPQLPEHLEKIEIKKVIIGGIKYRITIEKKDKQIRFDMNKSH</sequence>
<evidence type="ECO:0000313" key="4">
    <source>
        <dbReference type="Proteomes" id="UP000066042"/>
    </source>
</evidence>
<dbReference type="EMBL" id="CP013050">
    <property type="protein sequence ID" value="ALM74301.1"/>
    <property type="molecule type" value="Genomic_DNA"/>
</dbReference>
<dbReference type="RefSeq" id="WP_056933233.1">
    <property type="nucleotide sequence ID" value="NZ_CP013050.1"/>
</dbReference>
<protein>
    <recommendedName>
        <fullName evidence="5">Glycogen debranching enzyme</fullName>
    </recommendedName>
</protein>
<feature type="domain" description="Putative glycogen debranching enzyme N-terminal" evidence="2">
    <location>
        <begin position="9"/>
        <end position="179"/>
    </location>
</feature>
<dbReference type="Pfam" id="PF06202">
    <property type="entry name" value="GDE_C"/>
    <property type="match status" value="1"/>
</dbReference>
<reference evidence="3 4" key="1">
    <citation type="journal article" date="2016" name="Genome Announc.">
        <title>Complete genome sequence of the hyperthermophilic and piezophilic archaeon Thermococcus barophilus Ch5, capable of growth at the expense of hydrogenogenesis from carbon monoxide and formate.</title>
        <authorList>
            <person name="Oger P."/>
            <person name="Sokolova T.G."/>
            <person name="Kozhevnikova D.A."/>
            <person name="Taranov E.A."/>
            <person name="Vannier P."/>
            <person name="Lee H.S."/>
            <person name="Kwon K.K."/>
            <person name="Kang S.G."/>
            <person name="Lee J.H."/>
            <person name="Bonch-Osmolovskaya E.A."/>
            <person name="Lebedinsky A.V."/>
        </authorList>
    </citation>
    <scope>NUCLEOTIDE SEQUENCE [LARGE SCALE GENOMIC DNA]</scope>
    <source>
        <strain evidence="4">Ch5</strain>
    </source>
</reference>
<proteinExistence type="predicted"/>
<dbReference type="InterPro" id="IPR032856">
    <property type="entry name" value="GDE_N_bis"/>
</dbReference>
<dbReference type="Pfam" id="PF14742">
    <property type="entry name" value="GDE_N_bis"/>
    <property type="match status" value="1"/>
</dbReference>
<accession>A0A0S1X929</accession>
<dbReference type="Gene3D" id="1.50.10.10">
    <property type="match status" value="1"/>
</dbReference>
<evidence type="ECO:0008006" key="5">
    <source>
        <dbReference type="Google" id="ProtNLM"/>
    </source>
</evidence>
<dbReference type="GO" id="GO:0005975">
    <property type="term" value="P:carbohydrate metabolic process"/>
    <property type="evidence" value="ECO:0007669"/>
    <property type="project" value="InterPro"/>
</dbReference>